<proteinExistence type="predicted"/>
<keyword evidence="3" id="KW-0614">Plasmid</keyword>
<organism evidence="3">
    <name type="scientific">Escherichia coli</name>
    <dbReference type="NCBI Taxonomy" id="562"/>
    <lineage>
        <taxon>Bacteria</taxon>
        <taxon>Pseudomonadati</taxon>
        <taxon>Pseudomonadota</taxon>
        <taxon>Gammaproteobacteria</taxon>
        <taxon>Enterobacterales</taxon>
        <taxon>Enterobacteriaceae</taxon>
        <taxon>Escherichia</taxon>
    </lineage>
</organism>
<geneLocation type="plasmid" evidence="3">
    <name>p1108-emrB</name>
</geneLocation>
<evidence type="ECO:0000313" key="3">
    <source>
        <dbReference type="EMBL" id="AWF74960.1"/>
    </source>
</evidence>
<feature type="domain" description="MobA/VirD2-like nuclease" evidence="2">
    <location>
        <begin position="86"/>
        <end position="205"/>
    </location>
</feature>
<gene>
    <name evidence="3" type="ORF">LHLDPJGA_00058</name>
</gene>
<sequence length="917" mass="106396">MVPVIPQKRRDGGSSFDDLVSYIVVRDHEEMDKKYQKVEACELRGSETKGNRFSRIVDYLCKERQSGVSSLEKVYKDGVFQENFHGVTCFHNCSSVETAVDEMQSVVDRKRSTRGDTDPVFHYILSWPEHECPRPEQIQDCIRHTLNRLGLTGHQFMAAVHTDTDNLHVHVAVNRIHPETFRTRAVGMAIDRLHKACRELEIKHGFALTNGNFIVDENQQIVRRSTHERKQLSAWNCDAQENFRNYIRVKTLPFAGKFQTQGWRAFYLFMGSKGLTLDRMSNGEFAVRDIRNPERFVVPLSDFGHEWKMQSLVAVMGEWQAPSENVLQQLEKLRHRPVFFEPKTDYVPRPLYRMQEKYSLADYAREHIHDAFEKMTWRGAHHTVDELHALFARNGLYLQVMNNELVVCDAYDRKRTPVRAESVHPKLQVPLLADLDGGWKAVPRDIFTHVPPERAYKSEGLERVVLSDSERQKTFFGAGPQGALKREMFSDRESLYGYAVDHCRQKIDDMIREGRFTWLACHEMFAKEGLLLVPQYKGLVVMDAWRSIPTPVRATAIHPDLSLQIAEQHAGPFEPVPMDIFERVPPQSQYRQSLSAREKAVRMERRIERATERANLRERYNTFRATWQKPDLQAKERYARINEATRREKAIIRQRFRDPRIRRIHYNAAELRRYQARMNLKDMLKEERIRLAEAGKLHPPSWRQWVEQEALKGDKAAISALRGMAYREKRGKKETVTTPGFGVIKFDAGIDPQMMKLEGATGELRRDGSIVYRQDDNGRTICRDNGDNIVLNRDPQSGVLGRSALKTVPLIFGRESERFEPDGNDPALLRSFGEIVAWHNRKDPQHIRIISRKDADDYRQAAVSRHQKRVEKSERDARNWQYVAEYLAEQLDREEQQQDGNAHGPTPVGHKGPGMGR</sequence>
<dbReference type="InterPro" id="IPR005094">
    <property type="entry name" value="Endonuclease_MobA/VirD2"/>
</dbReference>
<evidence type="ECO:0000259" key="2">
    <source>
        <dbReference type="Pfam" id="PF03432"/>
    </source>
</evidence>
<name>A0A2S1J987_ECOLX</name>
<dbReference type="EMBL" id="MG825377">
    <property type="protein sequence ID" value="AWF74960.1"/>
    <property type="molecule type" value="Genomic_DNA"/>
</dbReference>
<dbReference type="RefSeq" id="WP_054175627.1">
    <property type="nucleotide sequence ID" value="NZ_CP036181.1"/>
</dbReference>
<accession>A0A2S1J987</accession>
<reference evidence="3" key="1">
    <citation type="submission" date="2018-01" db="EMBL/GenBank/DDBJ databases">
        <title>Prevalence of blaNDM and mcr-1 in Escherichia coli from food in China.</title>
        <authorList>
            <person name="Liu X."/>
            <person name="Li R."/>
            <person name="Chen S."/>
        </authorList>
    </citation>
    <scope>NUCLEOTIDE SEQUENCE</scope>
    <source>
        <strain evidence="3">1108</strain>
        <plasmid evidence="3">p1108-emrB</plasmid>
    </source>
</reference>
<protein>
    <recommendedName>
        <fullName evidence="2">MobA/VirD2-like nuclease domain-containing protein</fullName>
    </recommendedName>
</protein>
<feature type="region of interest" description="Disordered" evidence="1">
    <location>
        <begin position="889"/>
        <end position="917"/>
    </location>
</feature>
<dbReference type="AlphaFoldDB" id="A0A2S1J987"/>
<dbReference type="Pfam" id="PF03432">
    <property type="entry name" value="Relaxase"/>
    <property type="match status" value="1"/>
</dbReference>
<evidence type="ECO:0000256" key="1">
    <source>
        <dbReference type="SAM" id="MobiDB-lite"/>
    </source>
</evidence>